<name>A0A8R1HU34_CAEJA</name>
<reference evidence="3" key="1">
    <citation type="submission" date="2010-08" db="EMBL/GenBank/DDBJ databases">
        <authorList>
            <consortium name="Caenorhabditis japonica Sequencing Consortium"/>
            <person name="Wilson R.K."/>
        </authorList>
    </citation>
    <scope>NUCLEOTIDE SEQUENCE [LARGE SCALE GENOMIC DNA]</scope>
    <source>
        <strain evidence="3">DF5081</strain>
    </source>
</reference>
<dbReference type="GO" id="GO:0016018">
    <property type="term" value="F:cyclosporin A binding"/>
    <property type="evidence" value="ECO:0007669"/>
    <property type="project" value="TreeGrafter"/>
</dbReference>
<feature type="domain" description="PPIase cyclophilin-type" evidence="1">
    <location>
        <begin position="41"/>
        <end position="203"/>
    </location>
</feature>
<dbReference type="AlphaFoldDB" id="A0A8R1HU34"/>
<dbReference type="PANTHER" id="PTHR11071">
    <property type="entry name" value="PEPTIDYL-PROLYL CIS-TRANS ISOMERASE"/>
    <property type="match status" value="1"/>
</dbReference>
<dbReference type="EnsemblMetazoa" id="CJA10918.1">
    <property type="protein sequence ID" value="CJA10918.1"/>
    <property type="gene ID" value="WBGene00130122"/>
</dbReference>
<dbReference type="PANTHER" id="PTHR11071:SF561">
    <property type="entry name" value="PEPTIDYL-PROLYL CIS-TRANS ISOMERASE D-RELATED"/>
    <property type="match status" value="1"/>
</dbReference>
<organism evidence="2 3">
    <name type="scientific">Caenorhabditis japonica</name>
    <dbReference type="NCBI Taxonomy" id="281687"/>
    <lineage>
        <taxon>Eukaryota</taxon>
        <taxon>Metazoa</taxon>
        <taxon>Ecdysozoa</taxon>
        <taxon>Nematoda</taxon>
        <taxon>Chromadorea</taxon>
        <taxon>Rhabditida</taxon>
        <taxon>Rhabditina</taxon>
        <taxon>Rhabditomorpha</taxon>
        <taxon>Rhabditoidea</taxon>
        <taxon>Rhabditidae</taxon>
        <taxon>Peloderinae</taxon>
        <taxon>Caenorhabditis</taxon>
    </lineage>
</organism>
<reference evidence="2" key="2">
    <citation type="submission" date="2022-06" db="UniProtKB">
        <authorList>
            <consortium name="EnsemblMetazoa"/>
        </authorList>
    </citation>
    <scope>IDENTIFICATION</scope>
    <source>
        <strain evidence="2">DF5081</strain>
    </source>
</reference>
<dbReference type="GO" id="GO:0006457">
    <property type="term" value="P:protein folding"/>
    <property type="evidence" value="ECO:0007669"/>
    <property type="project" value="TreeGrafter"/>
</dbReference>
<evidence type="ECO:0000259" key="1">
    <source>
        <dbReference type="PROSITE" id="PS50072"/>
    </source>
</evidence>
<dbReference type="SUPFAM" id="SSF50891">
    <property type="entry name" value="Cyclophilin-like"/>
    <property type="match status" value="1"/>
</dbReference>
<dbReference type="PROSITE" id="PS50072">
    <property type="entry name" value="CSA_PPIASE_2"/>
    <property type="match status" value="1"/>
</dbReference>
<keyword evidence="3" id="KW-1185">Reference proteome</keyword>
<protein>
    <submittedName>
        <fullName evidence="2">PPIase cyclophilin-type domain-containing protein</fullName>
    </submittedName>
</protein>
<evidence type="ECO:0000313" key="2">
    <source>
        <dbReference type="EnsemblMetazoa" id="CJA10918.1"/>
    </source>
</evidence>
<dbReference type="InterPro" id="IPR002130">
    <property type="entry name" value="Cyclophilin-type_PPIase_dom"/>
</dbReference>
<sequence>MGLFLSILVESKARYEKEKHSWVNYCNMNQLVYFDIGYETGVPIGRVLIELKPSYSVSLTELFLKIARGEFVHPAYGKKIEYTGTILHIVSTSKNLIMGGDVLYGNGSGGCAPVCANVFQEKNLTTTVTNSRGKLVMMSSGSNPTLFSSIFYVLLDNSGPSIVDGCVIGDVIEGIEVLDKIVREEGSENGRSLRKLVVQKCGHL</sequence>
<proteinExistence type="predicted"/>
<dbReference type="GO" id="GO:0005737">
    <property type="term" value="C:cytoplasm"/>
    <property type="evidence" value="ECO:0007669"/>
    <property type="project" value="TreeGrafter"/>
</dbReference>
<dbReference type="Pfam" id="PF00160">
    <property type="entry name" value="Pro_isomerase"/>
    <property type="match status" value="1"/>
</dbReference>
<evidence type="ECO:0000313" key="3">
    <source>
        <dbReference type="Proteomes" id="UP000005237"/>
    </source>
</evidence>
<accession>A0A8R1HU34</accession>
<dbReference type="OMA" id="SKNMIMG"/>
<dbReference type="Gene3D" id="2.40.100.10">
    <property type="entry name" value="Cyclophilin-like"/>
    <property type="match status" value="1"/>
</dbReference>
<dbReference type="InterPro" id="IPR029000">
    <property type="entry name" value="Cyclophilin-like_dom_sf"/>
</dbReference>
<dbReference type="GO" id="GO:0003755">
    <property type="term" value="F:peptidyl-prolyl cis-trans isomerase activity"/>
    <property type="evidence" value="ECO:0007669"/>
    <property type="project" value="InterPro"/>
</dbReference>
<dbReference type="Proteomes" id="UP000005237">
    <property type="component" value="Unassembled WGS sequence"/>
</dbReference>